<dbReference type="Gene3D" id="3.30.565.10">
    <property type="entry name" value="Histidine kinase-like ATPase, C-terminal domain"/>
    <property type="match status" value="1"/>
</dbReference>
<keyword evidence="9" id="KW-0067">ATP-binding</keyword>
<keyword evidence="5" id="KW-0597">Phosphoprotein</keyword>
<dbReference type="InterPro" id="IPR004358">
    <property type="entry name" value="Sig_transdc_His_kin-like_C"/>
</dbReference>
<dbReference type="InterPro" id="IPR036890">
    <property type="entry name" value="HATPase_C_sf"/>
</dbReference>
<dbReference type="NCBIfam" id="TIGR00229">
    <property type="entry name" value="sensory_box"/>
    <property type="match status" value="1"/>
</dbReference>
<dbReference type="Pfam" id="PF00512">
    <property type="entry name" value="HisKA"/>
    <property type="match status" value="1"/>
</dbReference>
<dbReference type="InterPro" id="IPR050736">
    <property type="entry name" value="Sensor_HK_Regulatory"/>
</dbReference>
<evidence type="ECO:0000256" key="6">
    <source>
        <dbReference type="ARBA" id="ARBA00022679"/>
    </source>
</evidence>
<dbReference type="Gene3D" id="3.30.450.20">
    <property type="entry name" value="PAS domain"/>
    <property type="match status" value="1"/>
</dbReference>
<dbReference type="GO" id="GO:0000155">
    <property type="term" value="F:phosphorelay sensor kinase activity"/>
    <property type="evidence" value="ECO:0007669"/>
    <property type="project" value="InterPro"/>
</dbReference>
<keyword evidence="14" id="KW-1133">Transmembrane helix</keyword>
<dbReference type="FunFam" id="3.30.450.20:FF:000060">
    <property type="entry name" value="Sensor protein FixL"/>
    <property type="match status" value="1"/>
</dbReference>
<evidence type="ECO:0000256" key="12">
    <source>
        <dbReference type="ARBA" id="ARBA00059827"/>
    </source>
</evidence>
<dbReference type="EMBL" id="NBYY01000002">
    <property type="protein sequence ID" value="PCS24210.1"/>
    <property type="molecule type" value="Genomic_DNA"/>
</dbReference>
<dbReference type="EC" id="2.7.13.3" evidence="3"/>
<dbReference type="InterPro" id="IPR036097">
    <property type="entry name" value="HisK_dim/P_sf"/>
</dbReference>
<reference evidence="18" key="1">
    <citation type="submission" date="2017-04" db="EMBL/GenBank/DDBJ databases">
        <title>Genome evolution of the luminous symbionts of deep sea anglerfish.</title>
        <authorList>
            <person name="Hendry T.A."/>
        </authorList>
    </citation>
    <scope>NUCLEOTIDE SEQUENCE [LARGE SCALE GENOMIC DNA]</scope>
</reference>
<dbReference type="SUPFAM" id="SSF47384">
    <property type="entry name" value="Homodimeric domain of signal transducing histidine kinase"/>
    <property type="match status" value="1"/>
</dbReference>
<dbReference type="FunFam" id="3.30.565.10:FF:000023">
    <property type="entry name" value="PAS domain-containing sensor histidine kinase"/>
    <property type="match status" value="1"/>
</dbReference>
<evidence type="ECO:0000256" key="1">
    <source>
        <dbReference type="ARBA" id="ARBA00000085"/>
    </source>
</evidence>
<dbReference type="RefSeq" id="WP_097355605.1">
    <property type="nucleotide sequence ID" value="NZ_CAWPEH010000021.1"/>
</dbReference>
<evidence type="ECO:0000256" key="3">
    <source>
        <dbReference type="ARBA" id="ARBA00012438"/>
    </source>
</evidence>
<dbReference type="Gene3D" id="1.10.287.130">
    <property type="match status" value="1"/>
</dbReference>
<evidence type="ECO:0000256" key="4">
    <source>
        <dbReference type="ARBA" id="ARBA00022475"/>
    </source>
</evidence>
<protein>
    <recommendedName>
        <fullName evidence="13">Sensor protein FixL</fullName>
        <ecNumber evidence="3">2.7.13.3</ecNumber>
    </recommendedName>
</protein>
<feature type="domain" description="PAS" evidence="16">
    <location>
        <begin position="326"/>
        <end position="378"/>
    </location>
</feature>
<dbReference type="InterPro" id="IPR000014">
    <property type="entry name" value="PAS"/>
</dbReference>
<evidence type="ECO:0000256" key="14">
    <source>
        <dbReference type="SAM" id="Phobius"/>
    </source>
</evidence>
<dbReference type="PROSITE" id="PS50109">
    <property type="entry name" value="HIS_KIN"/>
    <property type="match status" value="1"/>
</dbReference>
<dbReference type="InterPro" id="IPR005467">
    <property type="entry name" value="His_kinase_dom"/>
</dbReference>
<dbReference type="SMART" id="SM00388">
    <property type="entry name" value="HisKA"/>
    <property type="match status" value="1"/>
</dbReference>
<evidence type="ECO:0000256" key="5">
    <source>
        <dbReference type="ARBA" id="ARBA00022553"/>
    </source>
</evidence>
<keyword evidence="4" id="KW-1003">Cell membrane</keyword>
<comment type="function">
    <text evidence="12">Putative oxygen sensor; modulates the activity of FixJ, a transcriptional activator of nitrogen fixation fixK gene. FixL probably acts as a kinase that phosphorylates FixJ.</text>
</comment>
<evidence type="ECO:0000259" key="16">
    <source>
        <dbReference type="PROSITE" id="PS50112"/>
    </source>
</evidence>
<feature type="transmembrane region" description="Helical" evidence="14">
    <location>
        <begin position="244"/>
        <end position="263"/>
    </location>
</feature>
<evidence type="ECO:0000313" key="17">
    <source>
        <dbReference type="EMBL" id="PCS24210.1"/>
    </source>
</evidence>
<keyword evidence="6" id="KW-0808">Transferase</keyword>
<dbReference type="GO" id="GO:0005524">
    <property type="term" value="F:ATP binding"/>
    <property type="evidence" value="ECO:0007669"/>
    <property type="project" value="UniProtKB-KW"/>
</dbReference>
<proteinExistence type="predicted"/>
<dbReference type="Pfam" id="PF02518">
    <property type="entry name" value="HATPase_c"/>
    <property type="match status" value="1"/>
</dbReference>
<evidence type="ECO:0000256" key="11">
    <source>
        <dbReference type="ARBA" id="ARBA00023136"/>
    </source>
</evidence>
<comment type="subcellular location">
    <subcellularLocation>
        <location evidence="2">Cell membrane</location>
    </subcellularLocation>
</comment>
<keyword evidence="7" id="KW-0547">Nucleotide-binding</keyword>
<evidence type="ECO:0000256" key="7">
    <source>
        <dbReference type="ARBA" id="ARBA00022741"/>
    </source>
</evidence>
<evidence type="ECO:0000256" key="8">
    <source>
        <dbReference type="ARBA" id="ARBA00022777"/>
    </source>
</evidence>
<sequence>MHMSHSIARRLCSTIMLLLGFFFIAVVGIATVLELFHIDRDIRRELKQKANYALGLIDLTLALQQSAVSHTAINILSLTSCINFNNHPSYVQNELVNLSQDSSIDQVVAFDYLGRFISSHNNLKPSWYTSSLVEDMLEDGHGMIIFSAGYFFILEPIRYININQGGIIARINIKYLVNQALKNIEGFYTLSIDQKWLFPKEAGQVTQDVHAFVVPKKTLLLSHFDTRLSSSQSSMEYIDRISPWLIRISLFGLFSLLLMITPARKIGKSLVHPIESLIKKVNTRSYPITPFNTGDELEVLAKAFDDATDRLHEANKELILSEYRSGQNQLHSIIDIVRDGIITIDKHGTIETFNLAAENIFGYHAYDVVGNNVTMLMPVSYAKDHNSYLKNYIPCNKSKVIGVDREVIGRRKDGSEFPVYLSVSEINILGNRIFTGVLREIPQRKRNEKLKIEFISLISHELRTPLTSIRGALGLVMGRFNDELSPKCQQILNMALRNCDRLTLLINDILDMDKFESGKLSYDFKLSNLNTLVSKSVEDNEGFACMHDVKLILRSFVHDAEIIADYNRLQQVMANLLSNAIKYSPKGSCVTINLNMDRQYYRVEITDCGPGIPPEFHDRIFQRFAQANNSDTLRVGGTGLGLNITKAIIDSHHGEIGFHSVVGSGCTFFFILPVM</sequence>
<dbReference type="PANTHER" id="PTHR43711">
    <property type="entry name" value="TWO-COMPONENT HISTIDINE KINASE"/>
    <property type="match status" value="1"/>
</dbReference>
<dbReference type="InterPro" id="IPR003661">
    <property type="entry name" value="HisK_dim/P_dom"/>
</dbReference>
<name>A0A2A5T7Z8_9GAMM</name>
<comment type="catalytic activity">
    <reaction evidence="1">
        <text>ATP + protein L-histidine = ADP + protein N-phospho-L-histidine.</text>
        <dbReference type="EC" id="2.7.13.3"/>
    </reaction>
</comment>
<dbReference type="Pfam" id="PF13426">
    <property type="entry name" value="PAS_9"/>
    <property type="match status" value="1"/>
</dbReference>
<dbReference type="SUPFAM" id="SSF55785">
    <property type="entry name" value="PYP-like sensor domain (PAS domain)"/>
    <property type="match status" value="1"/>
</dbReference>
<keyword evidence="10" id="KW-0902">Two-component regulatory system</keyword>
<evidence type="ECO:0000259" key="15">
    <source>
        <dbReference type="PROSITE" id="PS50109"/>
    </source>
</evidence>
<organism evidence="17 18">
    <name type="scientific">Candidatus Enterovibrio escicola</name>
    <dbReference type="NCBI Taxonomy" id="1927127"/>
    <lineage>
        <taxon>Bacteria</taxon>
        <taxon>Pseudomonadati</taxon>
        <taxon>Pseudomonadota</taxon>
        <taxon>Gammaproteobacteria</taxon>
        <taxon>Vibrionales</taxon>
        <taxon>Vibrionaceae</taxon>
        <taxon>Enterovibrio</taxon>
    </lineage>
</organism>
<keyword evidence="11 14" id="KW-0472">Membrane</keyword>
<keyword evidence="18" id="KW-1185">Reference proteome</keyword>
<dbReference type="InterPro" id="IPR003594">
    <property type="entry name" value="HATPase_dom"/>
</dbReference>
<accession>A0A2A5T7Z8</accession>
<evidence type="ECO:0000256" key="2">
    <source>
        <dbReference type="ARBA" id="ARBA00004236"/>
    </source>
</evidence>
<dbReference type="InterPro" id="IPR035965">
    <property type="entry name" value="PAS-like_dom_sf"/>
</dbReference>
<dbReference type="AlphaFoldDB" id="A0A2A5T7Z8"/>
<evidence type="ECO:0000256" key="10">
    <source>
        <dbReference type="ARBA" id="ARBA00023012"/>
    </source>
</evidence>
<dbReference type="SMART" id="SM00091">
    <property type="entry name" value="PAS"/>
    <property type="match status" value="1"/>
</dbReference>
<feature type="domain" description="Histidine kinase" evidence="15">
    <location>
        <begin position="457"/>
        <end position="675"/>
    </location>
</feature>
<dbReference type="SUPFAM" id="SSF55874">
    <property type="entry name" value="ATPase domain of HSP90 chaperone/DNA topoisomerase II/histidine kinase"/>
    <property type="match status" value="1"/>
</dbReference>
<dbReference type="CDD" id="cd00130">
    <property type="entry name" value="PAS"/>
    <property type="match status" value="1"/>
</dbReference>
<feature type="transmembrane region" description="Helical" evidence="14">
    <location>
        <begin position="15"/>
        <end position="36"/>
    </location>
</feature>
<comment type="caution">
    <text evidence="17">The sequence shown here is derived from an EMBL/GenBank/DDBJ whole genome shotgun (WGS) entry which is preliminary data.</text>
</comment>
<evidence type="ECO:0000313" key="18">
    <source>
        <dbReference type="Proteomes" id="UP000219020"/>
    </source>
</evidence>
<dbReference type="SMART" id="SM00387">
    <property type="entry name" value="HATPase_c"/>
    <property type="match status" value="1"/>
</dbReference>
<dbReference type="CDD" id="cd00082">
    <property type="entry name" value="HisKA"/>
    <property type="match status" value="1"/>
</dbReference>
<dbReference type="GO" id="GO:0005886">
    <property type="term" value="C:plasma membrane"/>
    <property type="evidence" value="ECO:0007669"/>
    <property type="project" value="UniProtKB-SubCell"/>
</dbReference>
<keyword evidence="14" id="KW-0812">Transmembrane</keyword>
<dbReference type="PROSITE" id="PS50112">
    <property type="entry name" value="PAS"/>
    <property type="match status" value="1"/>
</dbReference>
<dbReference type="PANTHER" id="PTHR43711:SF30">
    <property type="entry name" value="HISTIDINE KINASE"/>
    <property type="match status" value="1"/>
</dbReference>
<dbReference type="Proteomes" id="UP000219020">
    <property type="component" value="Unassembled WGS sequence"/>
</dbReference>
<evidence type="ECO:0000256" key="13">
    <source>
        <dbReference type="ARBA" id="ARBA00070616"/>
    </source>
</evidence>
<gene>
    <name evidence="17" type="ORF">BTN49_0028</name>
</gene>
<keyword evidence="8" id="KW-0418">Kinase</keyword>
<evidence type="ECO:0000256" key="9">
    <source>
        <dbReference type="ARBA" id="ARBA00022840"/>
    </source>
</evidence>
<dbReference type="PRINTS" id="PR00344">
    <property type="entry name" value="BCTRLSENSOR"/>
</dbReference>